<evidence type="ECO:0000313" key="3">
    <source>
        <dbReference type="Proteomes" id="UP000018559"/>
    </source>
</evidence>
<reference evidence="2 3" key="1">
    <citation type="journal article" date="2014" name="Genome Announc.">
        <title>The Genome of the Predominant Equine Lactobacillus Species, Lactobacillus equi, Is Reflective of Its Lifestyle Adaptations to an Herbivorous Host.</title>
        <authorList>
            <person name="O'Donnell M.M."/>
            <person name="Harris H.M."/>
            <person name="O'Toole P.W."/>
            <person name="Ross R.P."/>
        </authorList>
    </citation>
    <scope>NUCLEOTIDE SEQUENCE [LARGE SCALE GENOMIC DNA]</scope>
    <source>
        <strain evidence="2 3">DPC 6820</strain>
    </source>
</reference>
<sequence>MDNKENESQVTETIKNRRAYILSPTNLLFRTLDRDVDFSDVKVIDFKKKITLRVVITAMVATIIGIFLLFRTPIGKGGIWTIAFIFSYAWAIYITSFRTPTGDFKYSYIPVIPRYFNKHARNISTRSVASLYSLEKLFNLEDQDFSDGYLHFKDGEIGELVEVTGMASRLMFLEDQDVVINDVISFYRAINDQCTIIFDTVSSPQRVASQVAYTDEQLANLNPIFKDGPLEDLLKRQRNVLTDFVGKRFETIRQYMIIKSRSEEELYRIEDILNNQIMNTAFLKTGRIVDEPEEIKEYFKNFYGMDLVNED</sequence>
<dbReference type="RefSeq" id="WP_023859280.1">
    <property type="nucleotide sequence ID" value="NZ_AWWH01000066.1"/>
</dbReference>
<proteinExistence type="predicted"/>
<keyword evidence="1" id="KW-0812">Transmembrane</keyword>
<keyword evidence="2" id="KW-0808">Transferase</keyword>
<dbReference type="GO" id="GO:0016301">
    <property type="term" value="F:kinase activity"/>
    <property type="evidence" value="ECO:0007669"/>
    <property type="project" value="UniProtKB-KW"/>
</dbReference>
<keyword evidence="1" id="KW-1133">Transmembrane helix</keyword>
<keyword evidence="2" id="KW-0418">Kinase</keyword>
<dbReference type="Proteomes" id="UP000018559">
    <property type="component" value="Unassembled WGS sequence"/>
</dbReference>
<keyword evidence="1" id="KW-0472">Membrane</keyword>
<evidence type="ECO:0000256" key="1">
    <source>
        <dbReference type="SAM" id="Phobius"/>
    </source>
</evidence>
<dbReference type="EMBL" id="AWWH01000066">
    <property type="protein sequence ID" value="ETA74565.1"/>
    <property type="molecule type" value="Genomic_DNA"/>
</dbReference>
<feature type="transmembrane region" description="Helical" evidence="1">
    <location>
        <begin position="50"/>
        <end position="71"/>
    </location>
</feature>
<name>V7HZ47_9LACO</name>
<dbReference type="PATRIC" id="fig|1392007.3.peg.623"/>
<comment type="caution">
    <text evidence="2">The sequence shown here is derived from an EMBL/GenBank/DDBJ whole genome shotgun (WGS) entry which is preliminary data.</text>
</comment>
<keyword evidence="3" id="KW-1185">Reference proteome</keyword>
<accession>V7HZ47</accession>
<feature type="transmembrane region" description="Helical" evidence="1">
    <location>
        <begin position="77"/>
        <end position="95"/>
    </location>
</feature>
<gene>
    <name evidence="2" type="ORF">LEQ_0430c</name>
</gene>
<evidence type="ECO:0000313" key="2">
    <source>
        <dbReference type="EMBL" id="ETA74565.1"/>
    </source>
</evidence>
<protein>
    <submittedName>
        <fullName evidence="2">Guanylate kinase</fullName>
    </submittedName>
</protein>
<organism evidence="2 3">
    <name type="scientific">Ligilactobacillus equi DPC 6820</name>
    <dbReference type="NCBI Taxonomy" id="1392007"/>
    <lineage>
        <taxon>Bacteria</taxon>
        <taxon>Bacillati</taxon>
        <taxon>Bacillota</taxon>
        <taxon>Bacilli</taxon>
        <taxon>Lactobacillales</taxon>
        <taxon>Lactobacillaceae</taxon>
        <taxon>Ligilactobacillus</taxon>
    </lineage>
</organism>
<dbReference type="AlphaFoldDB" id="V7HZ47"/>